<dbReference type="PANTHER" id="PTHR11803">
    <property type="entry name" value="2-IMINOBUTANOATE/2-IMINOPROPANOATE DEAMINASE RIDA"/>
    <property type="match status" value="1"/>
</dbReference>
<comment type="caution">
    <text evidence="1">The sequence shown here is derived from an EMBL/GenBank/DDBJ whole genome shotgun (WGS) entry which is preliminary data.</text>
</comment>
<name>A0A1X4G483_HALEZ</name>
<dbReference type="GO" id="GO:0005829">
    <property type="term" value="C:cytosol"/>
    <property type="evidence" value="ECO:0007669"/>
    <property type="project" value="TreeGrafter"/>
</dbReference>
<dbReference type="EMBL" id="NEDJ01000127">
    <property type="protein sequence ID" value="OSO89280.1"/>
    <property type="molecule type" value="Genomic_DNA"/>
</dbReference>
<sequence>MSENITRKERDSSLTTPYSVRNRGIQLVCFDGQVPSKETVSDQGVRKQTLKALERVRTVAAEAGVSRHELMRTTVYLTDMSQLEEVTQAYDEFFEGQRPSRTFVGVKQLPNGATVQIEATGVCD</sequence>
<dbReference type="GO" id="GO:0019239">
    <property type="term" value="F:deaminase activity"/>
    <property type="evidence" value="ECO:0007669"/>
    <property type="project" value="TreeGrafter"/>
</dbReference>
<dbReference type="RefSeq" id="WP_080508748.1">
    <property type="nucleotide sequence ID" value="NZ_ATXS01000055.1"/>
</dbReference>
<dbReference type="Gene3D" id="3.30.1330.40">
    <property type="entry name" value="RutC-like"/>
    <property type="match status" value="1"/>
</dbReference>
<dbReference type="Proteomes" id="UP000193587">
    <property type="component" value="Unassembled WGS sequence"/>
</dbReference>
<accession>A0A1X4G483</accession>
<evidence type="ECO:0000313" key="1">
    <source>
        <dbReference type="EMBL" id="OSO89280.1"/>
    </source>
</evidence>
<evidence type="ECO:0008006" key="3">
    <source>
        <dbReference type="Google" id="ProtNLM"/>
    </source>
</evidence>
<dbReference type="Pfam" id="PF01042">
    <property type="entry name" value="Ribonuc_L-PSP"/>
    <property type="match status" value="1"/>
</dbReference>
<dbReference type="PANTHER" id="PTHR11803:SF39">
    <property type="entry name" value="2-IMINOBUTANOATE_2-IMINOPROPANOATE DEAMINASE"/>
    <property type="match status" value="1"/>
</dbReference>
<dbReference type="SUPFAM" id="SSF55298">
    <property type="entry name" value="YjgF-like"/>
    <property type="match status" value="1"/>
</dbReference>
<dbReference type="AlphaFoldDB" id="A0A1X4G483"/>
<gene>
    <name evidence="1" type="ORF">B9H04_17455</name>
</gene>
<proteinExistence type="predicted"/>
<evidence type="ECO:0000313" key="2">
    <source>
        <dbReference type="Proteomes" id="UP000193587"/>
    </source>
</evidence>
<dbReference type="InterPro" id="IPR035959">
    <property type="entry name" value="RutC-like_sf"/>
</dbReference>
<dbReference type="GeneID" id="38952062"/>
<reference evidence="1 2" key="1">
    <citation type="submission" date="2017-04" db="EMBL/GenBank/DDBJ databases">
        <title>MLSA of the genus Halorubrum.</title>
        <authorList>
            <person name="De La Haba R."/>
            <person name="Sanchez-Porro C."/>
            <person name="Infante-Dominguez C."/>
            <person name="Ventosa A."/>
        </authorList>
    </citation>
    <scope>NUCLEOTIDE SEQUENCE [LARGE SCALE GENOMIC DNA]</scope>
    <source>
        <strain evidence="1 2">DSM 17463</strain>
    </source>
</reference>
<dbReference type="InterPro" id="IPR006175">
    <property type="entry name" value="YjgF/YER057c/UK114"/>
</dbReference>
<dbReference type="CDD" id="cd00448">
    <property type="entry name" value="YjgF_YER057c_UK114_family"/>
    <property type="match status" value="1"/>
</dbReference>
<protein>
    <recommendedName>
        <fullName evidence="3">Reactive intermediate/imine deaminase</fullName>
    </recommendedName>
</protein>
<organism evidence="1 2">
    <name type="scientific">Halorubrum ezzemoulense DSM 17463</name>
    <dbReference type="NCBI Taxonomy" id="1121945"/>
    <lineage>
        <taxon>Archaea</taxon>
        <taxon>Methanobacteriati</taxon>
        <taxon>Methanobacteriota</taxon>
        <taxon>Stenosarchaea group</taxon>
        <taxon>Halobacteria</taxon>
        <taxon>Halobacteriales</taxon>
        <taxon>Haloferacaceae</taxon>
        <taxon>Halorubrum</taxon>
    </lineage>
</organism>